<gene>
    <name evidence="1" type="ORF">SORBI_3002G267050</name>
</gene>
<dbReference type="EMBL" id="CM000761">
    <property type="protein sequence ID" value="OQU89787.1"/>
    <property type="molecule type" value="Genomic_DNA"/>
</dbReference>
<sequence>MVAAARISPSSSLSPVKVPHPPGDQGVWWRMVVGQGMGPDPMRVDPTLSHQIPSSQIITLEIEAF</sequence>
<reference evidence="1 2" key="1">
    <citation type="journal article" date="2009" name="Nature">
        <title>The Sorghum bicolor genome and the diversification of grasses.</title>
        <authorList>
            <person name="Paterson A.H."/>
            <person name="Bowers J.E."/>
            <person name="Bruggmann R."/>
            <person name="Dubchak I."/>
            <person name="Grimwood J."/>
            <person name="Gundlach H."/>
            <person name="Haberer G."/>
            <person name="Hellsten U."/>
            <person name="Mitros T."/>
            <person name="Poliakov A."/>
            <person name="Schmutz J."/>
            <person name="Spannagl M."/>
            <person name="Tang H."/>
            <person name="Wang X."/>
            <person name="Wicker T."/>
            <person name="Bharti A.K."/>
            <person name="Chapman J."/>
            <person name="Feltus F.A."/>
            <person name="Gowik U."/>
            <person name="Grigoriev I.V."/>
            <person name="Lyons E."/>
            <person name="Maher C.A."/>
            <person name="Martis M."/>
            <person name="Narechania A."/>
            <person name="Otillar R.P."/>
            <person name="Penning B.W."/>
            <person name="Salamov A.A."/>
            <person name="Wang Y."/>
            <person name="Zhang L."/>
            <person name="Carpita N.C."/>
            <person name="Freeling M."/>
            <person name="Gingle A.R."/>
            <person name="Hash C.T."/>
            <person name="Keller B."/>
            <person name="Klein P."/>
            <person name="Kresovich S."/>
            <person name="McCann M.C."/>
            <person name="Ming R."/>
            <person name="Peterson D.G."/>
            <person name="Mehboob-ur-Rahman"/>
            <person name="Ware D."/>
            <person name="Westhoff P."/>
            <person name="Mayer K.F."/>
            <person name="Messing J."/>
            <person name="Rokhsar D.S."/>
        </authorList>
    </citation>
    <scope>NUCLEOTIDE SEQUENCE [LARGE SCALE GENOMIC DNA]</scope>
    <source>
        <strain evidence="2">cv. BTx623</strain>
    </source>
</reference>
<dbReference type="Proteomes" id="UP000000768">
    <property type="component" value="Chromosome 2"/>
</dbReference>
<protein>
    <submittedName>
        <fullName evidence="1">Uncharacterized protein</fullName>
    </submittedName>
</protein>
<evidence type="ECO:0000313" key="1">
    <source>
        <dbReference type="EMBL" id="OQU89787.1"/>
    </source>
</evidence>
<dbReference type="Gramene" id="OQU89787">
    <property type="protein sequence ID" value="OQU89787"/>
    <property type="gene ID" value="SORBI_3002G267050"/>
</dbReference>
<organism evidence="1 2">
    <name type="scientific">Sorghum bicolor</name>
    <name type="common">Sorghum</name>
    <name type="synonym">Sorghum vulgare</name>
    <dbReference type="NCBI Taxonomy" id="4558"/>
    <lineage>
        <taxon>Eukaryota</taxon>
        <taxon>Viridiplantae</taxon>
        <taxon>Streptophyta</taxon>
        <taxon>Embryophyta</taxon>
        <taxon>Tracheophyta</taxon>
        <taxon>Spermatophyta</taxon>
        <taxon>Magnoliopsida</taxon>
        <taxon>Liliopsida</taxon>
        <taxon>Poales</taxon>
        <taxon>Poaceae</taxon>
        <taxon>PACMAD clade</taxon>
        <taxon>Panicoideae</taxon>
        <taxon>Andropogonodae</taxon>
        <taxon>Andropogoneae</taxon>
        <taxon>Sorghinae</taxon>
        <taxon>Sorghum</taxon>
    </lineage>
</organism>
<reference evidence="2" key="2">
    <citation type="journal article" date="2018" name="Plant J.">
        <title>The Sorghum bicolor reference genome: improved assembly, gene annotations, a transcriptome atlas, and signatures of genome organization.</title>
        <authorList>
            <person name="McCormick R.F."/>
            <person name="Truong S.K."/>
            <person name="Sreedasyam A."/>
            <person name="Jenkins J."/>
            <person name="Shu S."/>
            <person name="Sims D."/>
            <person name="Kennedy M."/>
            <person name="Amirebrahimi M."/>
            <person name="Weers B.D."/>
            <person name="McKinley B."/>
            <person name="Mattison A."/>
            <person name="Morishige D.T."/>
            <person name="Grimwood J."/>
            <person name="Schmutz J."/>
            <person name="Mullet J.E."/>
        </authorList>
    </citation>
    <scope>NUCLEOTIDE SEQUENCE [LARGE SCALE GENOMIC DNA]</scope>
    <source>
        <strain evidence="2">cv. BTx623</strain>
    </source>
</reference>
<dbReference type="InParanoid" id="A0A1W0W5W4"/>
<evidence type="ECO:0000313" key="2">
    <source>
        <dbReference type="Proteomes" id="UP000000768"/>
    </source>
</evidence>
<dbReference type="AlphaFoldDB" id="A0A1W0W5W4"/>
<proteinExistence type="predicted"/>
<accession>A0A1W0W5W4</accession>
<keyword evidence="2" id="KW-1185">Reference proteome</keyword>
<name>A0A1W0W5W4_SORBI</name>